<organism evidence="2 3">
    <name type="scientific">Ectothiorhodospira mobilis</name>
    <dbReference type="NCBI Taxonomy" id="195064"/>
    <lineage>
        <taxon>Bacteria</taxon>
        <taxon>Pseudomonadati</taxon>
        <taxon>Pseudomonadota</taxon>
        <taxon>Gammaproteobacteria</taxon>
        <taxon>Chromatiales</taxon>
        <taxon>Ectothiorhodospiraceae</taxon>
        <taxon>Ectothiorhodospira</taxon>
    </lineage>
</organism>
<dbReference type="AlphaFoldDB" id="A0A1I4S4Q8"/>
<dbReference type="STRING" id="195064.SAMN05421721_1138"/>
<reference evidence="2 3" key="1">
    <citation type="submission" date="2016-10" db="EMBL/GenBank/DDBJ databases">
        <authorList>
            <person name="de Groot N.N."/>
        </authorList>
    </citation>
    <scope>NUCLEOTIDE SEQUENCE [LARGE SCALE GENOMIC DNA]</scope>
    <source>
        <strain evidence="2 3">DSM 4180</strain>
    </source>
</reference>
<dbReference type="InterPro" id="IPR041633">
    <property type="entry name" value="Polbeta"/>
</dbReference>
<sequence length="138" mass="15565">MSCFPDLQGMDAVARSLGLRLVVLYGSHAHRSPPPGPGSDVDLALLGCPPEGLLQAQDRLAPLFPGHELDLIRLEAADPLLRYEVLSRGLCLWGDPDLFCEYRAYAFRDYVDSADLRRLEQTLHRRRLAWLEEQLHDS</sequence>
<accession>A0A1I4S4Q8</accession>
<dbReference type="Proteomes" id="UP000199556">
    <property type="component" value="Unassembled WGS sequence"/>
</dbReference>
<dbReference type="Gene3D" id="3.30.460.10">
    <property type="entry name" value="Beta Polymerase, domain 2"/>
    <property type="match status" value="1"/>
</dbReference>
<dbReference type="RefSeq" id="WP_090486290.1">
    <property type="nucleotide sequence ID" value="NZ_FOUO01000013.1"/>
</dbReference>
<name>A0A1I4S4Q8_ECTMO</name>
<dbReference type="CDD" id="cd05403">
    <property type="entry name" value="NT_KNTase_like"/>
    <property type="match status" value="1"/>
</dbReference>
<evidence type="ECO:0000313" key="3">
    <source>
        <dbReference type="Proteomes" id="UP000199556"/>
    </source>
</evidence>
<dbReference type="SUPFAM" id="SSF81301">
    <property type="entry name" value="Nucleotidyltransferase"/>
    <property type="match status" value="1"/>
</dbReference>
<gene>
    <name evidence="2" type="ORF">SAMN05421721_1138</name>
</gene>
<feature type="domain" description="Polymerase beta nucleotidyltransferase" evidence="1">
    <location>
        <begin position="19"/>
        <end position="93"/>
    </location>
</feature>
<dbReference type="InterPro" id="IPR043519">
    <property type="entry name" value="NT_sf"/>
</dbReference>
<dbReference type="InterPro" id="IPR052930">
    <property type="entry name" value="TA_antitoxin_MntA"/>
</dbReference>
<dbReference type="PANTHER" id="PTHR43852:SF3">
    <property type="entry name" value="NUCLEOTIDYLTRANSFERASE"/>
    <property type="match status" value="1"/>
</dbReference>
<dbReference type="OrthoDB" id="9809323at2"/>
<dbReference type="Pfam" id="PF18765">
    <property type="entry name" value="Polbeta"/>
    <property type="match status" value="1"/>
</dbReference>
<protein>
    <recommendedName>
        <fullName evidence="1">Polymerase beta nucleotidyltransferase domain-containing protein</fullName>
    </recommendedName>
</protein>
<keyword evidence="3" id="KW-1185">Reference proteome</keyword>
<evidence type="ECO:0000259" key="1">
    <source>
        <dbReference type="Pfam" id="PF18765"/>
    </source>
</evidence>
<dbReference type="EMBL" id="FOUO01000013">
    <property type="protein sequence ID" value="SFM59486.1"/>
    <property type="molecule type" value="Genomic_DNA"/>
</dbReference>
<dbReference type="PANTHER" id="PTHR43852">
    <property type="entry name" value="NUCLEOTIDYLTRANSFERASE"/>
    <property type="match status" value="1"/>
</dbReference>
<proteinExistence type="predicted"/>
<evidence type="ECO:0000313" key="2">
    <source>
        <dbReference type="EMBL" id="SFM59486.1"/>
    </source>
</evidence>